<name>A0ACB9KKZ4_BAUVA</name>
<organism evidence="1 2">
    <name type="scientific">Bauhinia variegata</name>
    <name type="common">Purple orchid tree</name>
    <name type="synonym">Phanera variegata</name>
    <dbReference type="NCBI Taxonomy" id="167791"/>
    <lineage>
        <taxon>Eukaryota</taxon>
        <taxon>Viridiplantae</taxon>
        <taxon>Streptophyta</taxon>
        <taxon>Embryophyta</taxon>
        <taxon>Tracheophyta</taxon>
        <taxon>Spermatophyta</taxon>
        <taxon>Magnoliopsida</taxon>
        <taxon>eudicotyledons</taxon>
        <taxon>Gunneridae</taxon>
        <taxon>Pentapetalae</taxon>
        <taxon>rosids</taxon>
        <taxon>fabids</taxon>
        <taxon>Fabales</taxon>
        <taxon>Fabaceae</taxon>
        <taxon>Cercidoideae</taxon>
        <taxon>Cercideae</taxon>
        <taxon>Bauhiniinae</taxon>
        <taxon>Bauhinia</taxon>
    </lineage>
</organism>
<comment type="caution">
    <text evidence="1">The sequence shown here is derived from an EMBL/GenBank/DDBJ whole genome shotgun (WGS) entry which is preliminary data.</text>
</comment>
<keyword evidence="2" id="KW-1185">Reference proteome</keyword>
<evidence type="ECO:0000313" key="2">
    <source>
        <dbReference type="Proteomes" id="UP000828941"/>
    </source>
</evidence>
<dbReference type="Proteomes" id="UP000828941">
    <property type="component" value="Chromosome 14"/>
</dbReference>
<dbReference type="EMBL" id="CM039439">
    <property type="protein sequence ID" value="KAI4297838.1"/>
    <property type="molecule type" value="Genomic_DNA"/>
</dbReference>
<gene>
    <name evidence="1" type="ORF">L6164_037703</name>
</gene>
<evidence type="ECO:0000313" key="1">
    <source>
        <dbReference type="EMBL" id="KAI4297838.1"/>
    </source>
</evidence>
<accession>A0ACB9KKZ4</accession>
<proteinExistence type="predicted"/>
<protein>
    <submittedName>
        <fullName evidence="1">Uncharacterized protein</fullName>
    </submittedName>
</protein>
<reference evidence="1 2" key="1">
    <citation type="journal article" date="2022" name="DNA Res.">
        <title>Chromosomal-level genome assembly of the orchid tree Bauhinia variegata (Leguminosae; Cercidoideae) supports the allotetraploid origin hypothesis of Bauhinia.</title>
        <authorList>
            <person name="Zhong Y."/>
            <person name="Chen Y."/>
            <person name="Zheng D."/>
            <person name="Pang J."/>
            <person name="Liu Y."/>
            <person name="Luo S."/>
            <person name="Meng S."/>
            <person name="Qian L."/>
            <person name="Wei D."/>
            <person name="Dai S."/>
            <person name="Zhou R."/>
        </authorList>
    </citation>
    <scope>NUCLEOTIDE SEQUENCE [LARGE SCALE GENOMIC DNA]</scope>
    <source>
        <strain evidence="1">BV-YZ2020</strain>
    </source>
</reference>
<sequence length="326" mass="37784">MQIQPIKVQMPWMLHTLMWSFLCKLRNNGLDVPARETRLNLFLSLSLMTISYYLVLYHVKFHILLRNLKNLSLCGYAHFKLPYHLKALRNAAGSRTKILFFDTLVFKQKWCLYNFFRKKFISWTIEWRFHSTNIVLHDHVVNENCSFSSIIEKHLKPGPWNHPLLPFCDEQLDSLKLFIRKYPKFGPKSPFKGLDMKAPIRQQLANVVILEFPIIHVFLPYGINFEVIKDVSPIIPKSLQKDQEGNQSPEGLSFREEEIDDKSSGPQVLDLMKHVDSSSSYQMLSQASKSPSGGFAKEIEEEARDLLPAGELLPVPEELEEGKILE</sequence>